<keyword evidence="2 3" id="KW-0040">ANK repeat</keyword>
<dbReference type="PRINTS" id="PR01415">
    <property type="entry name" value="ANKYRIN"/>
</dbReference>
<dbReference type="PROSITE" id="PS50297">
    <property type="entry name" value="ANK_REP_REGION"/>
    <property type="match status" value="4"/>
</dbReference>
<dbReference type="PANTHER" id="PTHR24123:SF33">
    <property type="entry name" value="PROTEIN HOS4"/>
    <property type="match status" value="1"/>
</dbReference>
<dbReference type="PANTHER" id="PTHR24123">
    <property type="entry name" value="ANKYRIN REPEAT-CONTAINING"/>
    <property type="match status" value="1"/>
</dbReference>
<dbReference type="PROSITE" id="PS50088">
    <property type="entry name" value="ANK_REPEAT"/>
    <property type="match status" value="5"/>
</dbReference>
<feature type="repeat" description="ANK" evidence="3">
    <location>
        <begin position="912"/>
        <end position="944"/>
    </location>
</feature>
<name>A0AAV7YVI4_9EUKA</name>
<sequence>MKRSKKKNKSVSRSKIQLDSNEDNNTNNDLNNQNTKSNSNQNNNNKINTNNTIIGNSVGDNENQNNLLTKEIQSPFKSRTYPKVGQTLVYTTPGIHYQAMILLNEALDLTLNNKHFELKTETSQIEKFDDFILDLENCVVYRQIKYSNKPNEYCVNDFAPKKVIHTNTKVAFCAYFDDWMNITKSSPKQSRFQLFSNSKLPVILHPIFDDQKKRFTDDFIDGKKKCPIPRSKLDFRERIFKHIKSHSKHKKEDKGDNKQIELQFEENIKDFLRIFELHLGESDLISYKENLGKILENELVQYSSTIEELLFYHFCDWISAKKGRSITDESFQETLNTIYSKGISNQRLLGESRNCLRNIKNKIGENQFPREDLLQKIEESLKHSSAIVISGEKGVGKSGLMKMFVEKKETAKPILVLKAEEFKKSSLRNVSYFQQLDQKPETIVANFRELKLVCIDGIEKVVGCQNQGTLIKFFEILKNAKIPLLMTCTQEEIETLKKNLLPKIKITIIKVPLITKKLLMKTFNKELKGVTESFTIMRTCQNLFFLKTFINIISHIEISNIPKSKHQYKIKNFLIVKTIEGKDESLHSQRVQVWKRISILKSRQEDKTYIEPTRIPKRVLESLKQEGIVITNSKNEVNFEHDLFMEHGIYSYLETKMDLVLEDKTDDFFRYYYKNSYSFRKLFEKWLRINLEYLTSWLNKKELMQHHEILLATSIEADNLKTAQIIINIGIINFDEIINYGFADENYTYLWLAVDRRKFKIVELLLKKGADPNRRIRRYTPLHISCMDYGHNGLDLELTNLLLDHGADPNLLNKHQQSPLHFAAKEGKLDLLDLLLRKNANPNLRNGQHELPIECIRKYYRPENDFKIYKLLLAKTNLETIDKLILSIRLEDIETIKQLISNKVDINKQNHLGFTPLNVACTTCNLDIVNILIDNGANLELVDKYDFTALFIACGVEGSSNLKVITRLLDAGIHPDSSGIEETPLFEAIFTKKYEIVNLLLERGADPNKKDDMDLTPILHITGWPQLRERELKLIKLLIDYEADLTIQDKYVGNPLHKAVEIGHLNAVKVLIEYGKADPLLISNPKKINAYEMSCGDIQEYLYEYKKKQKQSKKKRKN</sequence>
<dbReference type="EMBL" id="JANTQA010000047">
    <property type="protein sequence ID" value="KAJ3433801.1"/>
    <property type="molecule type" value="Genomic_DNA"/>
</dbReference>
<dbReference type="Pfam" id="PF00023">
    <property type="entry name" value="Ank"/>
    <property type="match status" value="2"/>
</dbReference>
<dbReference type="SMART" id="SM00248">
    <property type="entry name" value="ANK"/>
    <property type="match status" value="10"/>
</dbReference>
<feature type="repeat" description="ANK" evidence="3">
    <location>
        <begin position="980"/>
        <end position="1012"/>
    </location>
</feature>
<evidence type="ECO:0000313" key="6">
    <source>
        <dbReference type="Proteomes" id="UP001146793"/>
    </source>
</evidence>
<feature type="region of interest" description="Disordered" evidence="4">
    <location>
        <begin position="1"/>
        <end position="59"/>
    </location>
</feature>
<dbReference type="Pfam" id="PF13637">
    <property type="entry name" value="Ank_4"/>
    <property type="match status" value="1"/>
</dbReference>
<dbReference type="Gene3D" id="1.25.40.20">
    <property type="entry name" value="Ankyrin repeat-containing domain"/>
    <property type="match status" value="3"/>
</dbReference>
<gene>
    <name evidence="5" type="ORF">M0812_22770</name>
</gene>
<organism evidence="5 6">
    <name type="scientific">Anaeramoeba flamelloides</name>
    <dbReference type="NCBI Taxonomy" id="1746091"/>
    <lineage>
        <taxon>Eukaryota</taxon>
        <taxon>Metamonada</taxon>
        <taxon>Anaeramoebidae</taxon>
        <taxon>Anaeramoeba</taxon>
    </lineage>
</organism>
<dbReference type="Proteomes" id="UP001146793">
    <property type="component" value="Unassembled WGS sequence"/>
</dbReference>
<protein>
    <submittedName>
        <fullName evidence="5">Ankyrin repeat and protein kinase domain-containing protein</fullName>
    </submittedName>
</protein>
<keyword evidence="5" id="KW-0808">Transferase</keyword>
<dbReference type="AlphaFoldDB" id="A0AAV7YVI4"/>
<dbReference type="Gene3D" id="3.40.50.300">
    <property type="entry name" value="P-loop containing nucleotide triphosphate hydrolases"/>
    <property type="match status" value="1"/>
</dbReference>
<dbReference type="Pfam" id="PF12796">
    <property type="entry name" value="Ank_2"/>
    <property type="match status" value="2"/>
</dbReference>
<dbReference type="SUPFAM" id="SSF48403">
    <property type="entry name" value="Ankyrin repeat"/>
    <property type="match status" value="1"/>
</dbReference>
<evidence type="ECO:0000256" key="3">
    <source>
        <dbReference type="PROSITE-ProRule" id="PRU00023"/>
    </source>
</evidence>
<reference evidence="5" key="1">
    <citation type="submission" date="2022-08" db="EMBL/GenBank/DDBJ databases">
        <title>Novel sulphate-reducing endosymbionts in the free-living metamonad Anaeramoeba.</title>
        <authorList>
            <person name="Jerlstrom-Hultqvist J."/>
            <person name="Cepicka I."/>
            <person name="Gallot-Lavallee L."/>
            <person name="Salas-Leiva D."/>
            <person name="Curtis B.A."/>
            <person name="Zahonova K."/>
            <person name="Pipaliya S."/>
            <person name="Dacks J."/>
            <person name="Roger A.J."/>
        </authorList>
    </citation>
    <scope>NUCLEOTIDE SEQUENCE</scope>
    <source>
        <strain evidence="5">Busselton2</strain>
    </source>
</reference>
<feature type="compositionally biased region" description="Basic residues" evidence="4">
    <location>
        <begin position="1"/>
        <end position="12"/>
    </location>
</feature>
<evidence type="ECO:0000313" key="5">
    <source>
        <dbReference type="EMBL" id="KAJ3433801.1"/>
    </source>
</evidence>
<evidence type="ECO:0000256" key="2">
    <source>
        <dbReference type="ARBA" id="ARBA00023043"/>
    </source>
</evidence>
<accession>A0AAV7YVI4</accession>
<evidence type="ECO:0000256" key="1">
    <source>
        <dbReference type="ARBA" id="ARBA00022737"/>
    </source>
</evidence>
<keyword evidence="5" id="KW-0418">Kinase</keyword>
<dbReference type="SUPFAM" id="SSF52540">
    <property type="entry name" value="P-loop containing nucleoside triphosphate hydrolases"/>
    <property type="match status" value="1"/>
</dbReference>
<dbReference type="InterPro" id="IPR036770">
    <property type="entry name" value="Ankyrin_rpt-contain_sf"/>
</dbReference>
<feature type="repeat" description="ANK" evidence="3">
    <location>
        <begin position="777"/>
        <end position="814"/>
    </location>
</feature>
<feature type="repeat" description="ANK" evidence="3">
    <location>
        <begin position="815"/>
        <end position="847"/>
    </location>
</feature>
<evidence type="ECO:0000256" key="4">
    <source>
        <dbReference type="SAM" id="MobiDB-lite"/>
    </source>
</evidence>
<proteinExistence type="predicted"/>
<dbReference type="InterPro" id="IPR027417">
    <property type="entry name" value="P-loop_NTPase"/>
</dbReference>
<dbReference type="InterPro" id="IPR051165">
    <property type="entry name" value="Multifunctional_ANK_Repeat"/>
</dbReference>
<dbReference type="InterPro" id="IPR002110">
    <property type="entry name" value="Ankyrin_rpt"/>
</dbReference>
<keyword evidence="1" id="KW-0677">Repeat</keyword>
<feature type="repeat" description="ANK" evidence="3">
    <location>
        <begin position="745"/>
        <end position="777"/>
    </location>
</feature>
<feature type="compositionally biased region" description="Low complexity" evidence="4">
    <location>
        <begin position="13"/>
        <end position="54"/>
    </location>
</feature>
<comment type="caution">
    <text evidence="5">The sequence shown here is derived from an EMBL/GenBank/DDBJ whole genome shotgun (WGS) entry which is preliminary data.</text>
</comment>
<dbReference type="GO" id="GO:0016301">
    <property type="term" value="F:kinase activity"/>
    <property type="evidence" value="ECO:0007669"/>
    <property type="project" value="UniProtKB-KW"/>
</dbReference>